<keyword evidence="3 5" id="KW-0862">Zinc</keyword>
<dbReference type="GO" id="GO:0008270">
    <property type="term" value="F:zinc ion binding"/>
    <property type="evidence" value="ECO:0007669"/>
    <property type="project" value="InterPro"/>
</dbReference>
<keyword evidence="4" id="KW-0560">Oxidoreductase</keyword>
<dbReference type="SUPFAM" id="SSF50129">
    <property type="entry name" value="GroES-like"/>
    <property type="match status" value="1"/>
</dbReference>
<evidence type="ECO:0000313" key="8">
    <source>
        <dbReference type="EMBL" id="CCX07835.1"/>
    </source>
</evidence>
<dbReference type="PANTHER" id="PTHR42683">
    <property type="entry name" value="ALDEHYDE REDUCTASE"/>
    <property type="match status" value="1"/>
</dbReference>
<dbReference type="STRING" id="1076935.U4KZE0"/>
<dbReference type="InterPro" id="IPR013154">
    <property type="entry name" value="ADH-like_N"/>
</dbReference>
<dbReference type="AlphaFoldDB" id="U4KZE0"/>
<evidence type="ECO:0000256" key="2">
    <source>
        <dbReference type="ARBA" id="ARBA00022723"/>
    </source>
</evidence>
<accession>U4KZE0</accession>
<dbReference type="InterPro" id="IPR002328">
    <property type="entry name" value="ADH_Zn_CS"/>
</dbReference>
<gene>
    <name evidence="8" type="ORF">PCON_07424</name>
</gene>
<protein>
    <submittedName>
        <fullName evidence="8">Similar to NADP-dependent alcohol dehydrogenase C 1 acc. no. P0CH36</fullName>
    </submittedName>
</protein>
<dbReference type="InterPro" id="IPR036291">
    <property type="entry name" value="NAD(P)-bd_dom_sf"/>
</dbReference>
<keyword evidence="9" id="KW-1185">Reference proteome</keyword>
<dbReference type="OMA" id="EDAMESC"/>
<dbReference type="SUPFAM" id="SSF51735">
    <property type="entry name" value="NAD(P)-binding Rossmann-fold domains"/>
    <property type="match status" value="1"/>
</dbReference>
<feature type="domain" description="Alcohol dehydrogenase-like N-terminal" evidence="7">
    <location>
        <begin position="28"/>
        <end position="133"/>
    </location>
</feature>
<feature type="domain" description="Alcohol dehydrogenase-like C-terminal" evidence="6">
    <location>
        <begin position="172"/>
        <end position="292"/>
    </location>
</feature>
<dbReference type="FunFam" id="3.40.50.720:FF:000022">
    <property type="entry name" value="Cinnamyl alcohol dehydrogenase"/>
    <property type="match status" value="1"/>
</dbReference>
<evidence type="ECO:0000256" key="1">
    <source>
        <dbReference type="ARBA" id="ARBA00001947"/>
    </source>
</evidence>
<comment type="similarity">
    <text evidence="5">Belongs to the zinc-containing alcohol dehydrogenase family.</text>
</comment>
<dbReference type="OrthoDB" id="1879366at2759"/>
<dbReference type="PROSITE" id="PS00065">
    <property type="entry name" value="D_2_HYDROXYACID_DH_1"/>
    <property type="match status" value="1"/>
</dbReference>
<dbReference type="InterPro" id="IPR011032">
    <property type="entry name" value="GroES-like_sf"/>
</dbReference>
<dbReference type="Gene3D" id="3.90.180.10">
    <property type="entry name" value="Medium-chain alcohol dehydrogenases, catalytic domain"/>
    <property type="match status" value="1"/>
</dbReference>
<reference evidence="8 9" key="1">
    <citation type="journal article" date="2013" name="PLoS Genet.">
        <title>The genome and development-dependent transcriptomes of Pyronema confluens: a window into fungal evolution.</title>
        <authorList>
            <person name="Traeger S."/>
            <person name="Altegoer F."/>
            <person name="Freitag M."/>
            <person name="Gabaldon T."/>
            <person name="Kempken F."/>
            <person name="Kumar A."/>
            <person name="Marcet-Houben M."/>
            <person name="Poggeler S."/>
            <person name="Stajich J.E."/>
            <person name="Nowrousian M."/>
        </authorList>
    </citation>
    <scope>NUCLEOTIDE SEQUENCE [LARGE SCALE GENOMIC DNA]</scope>
    <source>
        <strain evidence="9">CBS 100304</strain>
        <tissue evidence="8">Vegetative mycelium</tissue>
    </source>
</reference>
<dbReference type="InterPro" id="IPR029752">
    <property type="entry name" value="D-isomer_DH_CS1"/>
</dbReference>
<dbReference type="eggNOG" id="KOG0023">
    <property type="taxonomic scope" value="Eukaryota"/>
</dbReference>
<evidence type="ECO:0000313" key="9">
    <source>
        <dbReference type="Proteomes" id="UP000018144"/>
    </source>
</evidence>
<dbReference type="PROSITE" id="PS00059">
    <property type="entry name" value="ADH_ZINC"/>
    <property type="match status" value="1"/>
</dbReference>
<dbReference type="InterPro" id="IPR013149">
    <property type="entry name" value="ADH-like_C"/>
</dbReference>
<organism evidence="8 9">
    <name type="scientific">Pyronema omphalodes (strain CBS 100304)</name>
    <name type="common">Pyronema confluens</name>
    <dbReference type="NCBI Taxonomy" id="1076935"/>
    <lineage>
        <taxon>Eukaryota</taxon>
        <taxon>Fungi</taxon>
        <taxon>Dikarya</taxon>
        <taxon>Ascomycota</taxon>
        <taxon>Pezizomycotina</taxon>
        <taxon>Pezizomycetes</taxon>
        <taxon>Pezizales</taxon>
        <taxon>Pyronemataceae</taxon>
        <taxon>Pyronema</taxon>
    </lineage>
</organism>
<evidence type="ECO:0000256" key="4">
    <source>
        <dbReference type="ARBA" id="ARBA00023002"/>
    </source>
</evidence>
<evidence type="ECO:0000259" key="6">
    <source>
        <dbReference type="Pfam" id="PF00107"/>
    </source>
</evidence>
<keyword evidence="2 5" id="KW-0479">Metal-binding</keyword>
<name>U4KZE0_PYROM</name>
<dbReference type="EMBL" id="HF935378">
    <property type="protein sequence ID" value="CCX07835.1"/>
    <property type="molecule type" value="Genomic_DNA"/>
</dbReference>
<sequence>MATTKFTVFKGDSNGKIVRDTTERVIKDDEVLVRITHSGLCGTDCHFRKAGVVLGHEGVGVVEAVGAGCTKRKVGEVVGWGYVHDTCNACHQCLSGNEVFCRKAQMFGFANTDQGSLGTHAVWKEAYLFLIPEALSPGNAAPLMCGGATVFGAIYNHGVKSTHTVGVVGIGGLGHLAIQFLAAMGCRVVVFSSTEDKREEAIRLGATDFYPTKGVETLEVERPLDYLLVTTSYLPNWSLYLDVMEKQGTVFPLTVANGTMEIPYFTFLQNGLRLVGSVVATRWVHNEMLQFAARHKIQAMIEEFPMTEEGITEAFDKLDAGKLRYRAVLVNN</sequence>
<dbReference type="Gene3D" id="3.40.50.720">
    <property type="entry name" value="NAD(P)-binding Rossmann-like Domain"/>
    <property type="match status" value="1"/>
</dbReference>
<evidence type="ECO:0000256" key="3">
    <source>
        <dbReference type="ARBA" id="ARBA00022833"/>
    </source>
</evidence>
<proteinExistence type="inferred from homology"/>
<dbReference type="GO" id="GO:0016616">
    <property type="term" value="F:oxidoreductase activity, acting on the CH-OH group of donors, NAD or NADP as acceptor"/>
    <property type="evidence" value="ECO:0007669"/>
    <property type="project" value="InterPro"/>
</dbReference>
<dbReference type="Pfam" id="PF08240">
    <property type="entry name" value="ADH_N"/>
    <property type="match status" value="1"/>
</dbReference>
<dbReference type="CDD" id="cd05283">
    <property type="entry name" value="CAD1"/>
    <property type="match status" value="1"/>
</dbReference>
<evidence type="ECO:0000256" key="5">
    <source>
        <dbReference type="RuleBase" id="RU361277"/>
    </source>
</evidence>
<dbReference type="Proteomes" id="UP000018144">
    <property type="component" value="Unassembled WGS sequence"/>
</dbReference>
<dbReference type="InterPro" id="IPR047109">
    <property type="entry name" value="CAD-like"/>
</dbReference>
<dbReference type="Pfam" id="PF00107">
    <property type="entry name" value="ADH_zinc_N"/>
    <property type="match status" value="1"/>
</dbReference>
<comment type="cofactor">
    <cofactor evidence="1 5">
        <name>Zn(2+)</name>
        <dbReference type="ChEBI" id="CHEBI:29105"/>
    </cofactor>
</comment>
<evidence type="ECO:0000259" key="7">
    <source>
        <dbReference type="Pfam" id="PF08240"/>
    </source>
</evidence>